<dbReference type="Gene3D" id="1.10.10.750">
    <property type="entry name" value="Ypt/Rab-GAP domain of gyp1p, domain 1"/>
    <property type="match status" value="1"/>
</dbReference>
<sequence>MNEMERAENGASLLALSIDVNENEQKSTSYSSFTVCKSGKPALLLNENKKPAFSEDTNSVLSGKGYVYIASERNLNDDKAALGDNNRLDCVSDSECLPRGVKGSCVITERCSDGTVNGFTESSEQLVDGSEATGVGCKRTPSCSSNCTADKQVKKRNGMLIDAAPDSGRECGRKDDGVSEKQDNGLLNAEIGAKSVVPLSGSCDGKHQPNCTGWVDPADMKLTNGDVDGVQGDICPSCTEDVTFGCGSSVYKPPGALFEKEVKLASGGLLIVNKCALLNGKLKLHSNPAKCIGETAAVSDVQINKLLEPALEDGFNKGFCPEDDDFGTTGVAPSETTVVSECCDPFPKITTTVSGALDIENMGPKDETLVPNESNVKEDDVSEESNLSPLELRTNQNTRLSRSCEATPDSPGDSDVSFGTEAVLDTNDLRFMDVNLSSRNTFEVNRRQSAPDHLPDGLTLAADPSSHQEVKPKKLGITDFFSRSLFSRKMKDPKPPSQSAPGWKLFGKVPLRENPQKDSMTIQQEYEARTGKTVNLPPQSGRRKNLEFEPLSTTALILEDRPANLPAKSAEEALRHRHEYDSMVAEAKKREMKDAHKKKKIMKDRYKQEEVIANAMVIWNSEILPNWEAMRNTRKVRELWWQGLPPSVRGKVWSLAVGNELNITHELYEIFLSRAKERWKSFSETGSENEAEGTGGPYHDLLHSVLGAYTCYRPDVGYVQGMSFIAAVLILNLEEADAFILFANLLNKPCQMAFFRVDHDLMLKYFAAFEVFFEENLPRLFVHFKTYNLTPDIYLIDWIFTLYSKSLPLDLACRVWDVFCRDGEEFLFRTGLGILKLYEDILLQMDFIHIAQFLTKLPEDITSEKLFNCIAAVQMLSSNKKWTQRKSKKKAPSFRKLLKTSNIKIENKLKNRQFKQQSIAKKHRKEQKKLKQALSNAATRTPLPLERYKKRPEDEEDEEEFEETLPVDMMEEDDLEQMKAMAQKASFLTRDLSSSEPVHARKRKQENVMDKYEKVPRLMHKEQEKELIHLLPIKDKTGIIPQTMEKPVVKKAEKENEDEGDGDGAEEVNAPKPLPLLTTQELVVLRRKRLEERKVCIAALGSSILSDPSANIKKLKELRSMLVELDPYVAATVRKLVMVSLMEIFKDIVPSYRIRPLTEAEKSTKVKKETQQLREFEEGLVSQYKFYLENLEQTVKDWKQMKKKKSDVVSLKSYKGLAEVAVKCLCELLVALPHFNFHNNIIVMIVPLMNHDCKKVLMALLCLRVKEVEVKKDADDIAPKKRFMNFKEKRKHLSRMQRKWKKAEEKLEKELLEAEATECKEKKLKLHTETLNIVFLTYFRILKKAQKSILLPCVLEGLAKFAHLINVEFFDDLLIVLHKLVESGDLSYRESLHCIQTAFHVLSGQGDVLNIDPLKFYTHLYKTLLRLHAGTANDDMIIVLQCLDVMLTKRRKQVSVQRALAFIKRLTTLSLQVLPNSTIGILATNRVLMHTFPKSDILLDNESQGSGIYLPELDEPEYCNPQNTSLWELHTLQRHYHPIVRKFAAHLIVGAPSEGSGALNVDLSRKSATDLFEDYSIKGMTFNPPVATPSSKKKVIPPNFKCTVLNVSDVTKSTY</sequence>
<feature type="region of interest" description="Disordered" evidence="9">
    <location>
        <begin position="359"/>
        <end position="419"/>
    </location>
</feature>
<dbReference type="GO" id="GO:0003682">
    <property type="term" value="F:chromatin binding"/>
    <property type="evidence" value="ECO:0007669"/>
    <property type="project" value="TreeGrafter"/>
</dbReference>
<keyword evidence="5" id="KW-0539">Nucleus</keyword>
<comment type="subcellular location">
    <subcellularLocation>
        <location evidence="1">Nucleus</location>
        <location evidence="1">Nucleolus</location>
    </subcellularLocation>
</comment>
<dbReference type="PANTHER" id="PTHR14428:SF5">
    <property type="entry name" value="NUCLEOLAR COMPLEX PROTEIN 3 HOMOLOG"/>
    <property type="match status" value="1"/>
</dbReference>
<evidence type="ECO:0000259" key="10">
    <source>
        <dbReference type="PROSITE" id="PS50086"/>
    </source>
</evidence>
<feature type="coiled-coil region" evidence="8">
    <location>
        <begin position="1293"/>
        <end position="1322"/>
    </location>
</feature>
<evidence type="ECO:0000256" key="8">
    <source>
        <dbReference type="SAM" id="Coils"/>
    </source>
</evidence>
<dbReference type="EMBL" id="SCEB01000081">
    <property type="protein sequence ID" value="RXN01135.1"/>
    <property type="molecule type" value="Genomic_DNA"/>
</dbReference>
<dbReference type="SUPFAM" id="SSF47923">
    <property type="entry name" value="Ypt/Rab-GAP domain of gyp1p"/>
    <property type="match status" value="2"/>
</dbReference>
<evidence type="ECO:0000256" key="3">
    <source>
        <dbReference type="ARBA" id="ARBA00015430"/>
    </source>
</evidence>
<comment type="caution">
    <text evidence="11">The sequence shown here is derived from an EMBL/GenBank/DDBJ whole genome shotgun (WGS) entry which is preliminary data.</text>
</comment>
<gene>
    <name evidence="11" type="ORF">EOD39_7840</name>
</gene>
<dbReference type="GO" id="GO:0031410">
    <property type="term" value="C:cytoplasmic vesicle"/>
    <property type="evidence" value="ECO:0007669"/>
    <property type="project" value="UniProtKB-ARBA"/>
</dbReference>
<comment type="similarity">
    <text evidence="2">Belongs to the CBF/MAK21 family.</text>
</comment>
<feature type="region of interest" description="Disordered" evidence="9">
    <location>
        <begin position="1048"/>
        <end position="1071"/>
    </location>
</feature>
<dbReference type="Gene3D" id="1.10.472.80">
    <property type="entry name" value="Ypt/Rab-GAP domain of gyp1p, domain 3"/>
    <property type="match status" value="1"/>
</dbReference>
<dbReference type="PROSITE" id="PS50086">
    <property type="entry name" value="TBC_RABGAP"/>
    <property type="match status" value="1"/>
</dbReference>
<protein>
    <recommendedName>
        <fullName evidence="3">Nucleolar complex protein 3 homolog</fullName>
    </recommendedName>
    <alternativeName>
        <fullName evidence="7">NOC3-like protein</fullName>
    </alternativeName>
    <alternativeName>
        <fullName evidence="6">Nucleolar complex-associated protein 3-like protein</fullName>
    </alternativeName>
</protein>
<dbReference type="InterPro" id="IPR005612">
    <property type="entry name" value="CCAAT-binding_factor"/>
</dbReference>
<name>A0A662YWU9_ACIRT</name>
<dbReference type="InterPro" id="IPR016903">
    <property type="entry name" value="Nucleolar_cplx-assoc_3"/>
</dbReference>
<dbReference type="PANTHER" id="PTHR14428">
    <property type="entry name" value="NUCLEOLAR COMPLEX PROTEIN 3"/>
    <property type="match status" value="1"/>
</dbReference>
<evidence type="ECO:0000256" key="1">
    <source>
        <dbReference type="ARBA" id="ARBA00004604"/>
    </source>
</evidence>
<dbReference type="GO" id="GO:0005773">
    <property type="term" value="C:vacuole"/>
    <property type="evidence" value="ECO:0007669"/>
    <property type="project" value="UniProtKB-ARBA"/>
</dbReference>
<reference evidence="11 12" key="1">
    <citation type="submission" date="2019-01" db="EMBL/GenBank/DDBJ databases">
        <title>Draft Genome and Complete Hox-Cluster Characterization of the Sterlet Sturgeon (Acipenser ruthenus).</title>
        <authorList>
            <person name="Wei Q."/>
        </authorList>
    </citation>
    <scope>NUCLEOTIDE SEQUENCE [LARGE SCALE GENOMIC DNA]</scope>
    <source>
        <strain evidence="11">WHYD16114868_AA</strain>
        <tissue evidence="11">Blood</tissue>
    </source>
</reference>
<dbReference type="Proteomes" id="UP000289886">
    <property type="component" value="Unassembled WGS sequence"/>
</dbReference>
<dbReference type="GO" id="GO:0006270">
    <property type="term" value="P:DNA replication initiation"/>
    <property type="evidence" value="ECO:0007669"/>
    <property type="project" value="TreeGrafter"/>
</dbReference>
<keyword evidence="12" id="KW-1185">Reference proteome</keyword>
<evidence type="ECO:0000256" key="4">
    <source>
        <dbReference type="ARBA" id="ARBA00023054"/>
    </source>
</evidence>
<evidence type="ECO:0000256" key="2">
    <source>
        <dbReference type="ARBA" id="ARBA00007797"/>
    </source>
</evidence>
<keyword evidence="4 8" id="KW-0175">Coiled coil</keyword>
<dbReference type="InterPro" id="IPR035969">
    <property type="entry name" value="Rab-GAP_TBC_sf"/>
</dbReference>
<dbReference type="GO" id="GO:0016192">
    <property type="term" value="P:vesicle-mediated transport"/>
    <property type="evidence" value="ECO:0007669"/>
    <property type="project" value="UniProtKB-ARBA"/>
</dbReference>
<feature type="compositionally biased region" description="Basic residues" evidence="9">
    <location>
        <begin position="920"/>
        <end position="931"/>
    </location>
</feature>
<feature type="compositionally biased region" description="Acidic residues" evidence="9">
    <location>
        <begin position="954"/>
        <end position="963"/>
    </location>
</feature>
<organism evidence="11 12">
    <name type="scientific">Acipenser ruthenus</name>
    <name type="common">Sterlet sturgeon</name>
    <dbReference type="NCBI Taxonomy" id="7906"/>
    <lineage>
        <taxon>Eukaryota</taxon>
        <taxon>Metazoa</taxon>
        <taxon>Chordata</taxon>
        <taxon>Craniata</taxon>
        <taxon>Vertebrata</taxon>
        <taxon>Euteleostomi</taxon>
        <taxon>Actinopterygii</taxon>
        <taxon>Chondrostei</taxon>
        <taxon>Acipenseriformes</taxon>
        <taxon>Acipenseridae</taxon>
        <taxon>Acipenser</taxon>
    </lineage>
</organism>
<evidence type="ECO:0000256" key="6">
    <source>
        <dbReference type="ARBA" id="ARBA00032701"/>
    </source>
</evidence>
<feature type="domain" description="Rab-GAP TBC" evidence="10">
    <location>
        <begin position="643"/>
        <end position="823"/>
    </location>
</feature>
<dbReference type="Pfam" id="PF07540">
    <property type="entry name" value="NOC3p"/>
    <property type="match status" value="1"/>
</dbReference>
<evidence type="ECO:0000256" key="7">
    <source>
        <dbReference type="ARBA" id="ARBA00032937"/>
    </source>
</evidence>
<dbReference type="FunFam" id="1.10.10.750:FF:000005">
    <property type="entry name" value="TBC1 domain family member 14"/>
    <property type="match status" value="1"/>
</dbReference>
<evidence type="ECO:0000256" key="5">
    <source>
        <dbReference type="ARBA" id="ARBA00023242"/>
    </source>
</evidence>
<dbReference type="Gene3D" id="1.10.8.270">
    <property type="entry name" value="putative rabgap domain of human tbc1 domain family member 14 like domains"/>
    <property type="match status" value="1"/>
</dbReference>
<dbReference type="InterPro" id="IPR011501">
    <property type="entry name" value="Noc3_N"/>
</dbReference>
<dbReference type="GO" id="GO:0019899">
    <property type="term" value="F:enzyme binding"/>
    <property type="evidence" value="ECO:0007669"/>
    <property type="project" value="UniProtKB-ARBA"/>
</dbReference>
<feature type="compositionally biased region" description="Polar residues" evidence="9">
    <location>
        <begin position="384"/>
        <end position="401"/>
    </location>
</feature>
<dbReference type="FunFam" id="1.10.472.80:FF:000006">
    <property type="entry name" value="TBC1 domain family member 14"/>
    <property type="match status" value="1"/>
</dbReference>
<proteinExistence type="inferred from homology"/>
<evidence type="ECO:0000313" key="11">
    <source>
        <dbReference type="EMBL" id="RXN01135.1"/>
    </source>
</evidence>
<accession>A0A662YWU9</accession>
<evidence type="ECO:0000313" key="12">
    <source>
        <dbReference type="Proteomes" id="UP000289886"/>
    </source>
</evidence>
<dbReference type="Pfam" id="PF00566">
    <property type="entry name" value="RabGAP-TBC"/>
    <property type="match status" value="1"/>
</dbReference>
<dbReference type="GO" id="GO:0005730">
    <property type="term" value="C:nucleolus"/>
    <property type="evidence" value="ECO:0007669"/>
    <property type="project" value="UniProtKB-SubCell"/>
</dbReference>
<dbReference type="SMART" id="SM00164">
    <property type="entry name" value="TBC"/>
    <property type="match status" value="1"/>
</dbReference>
<feature type="region of interest" description="Disordered" evidence="9">
    <location>
        <begin position="920"/>
        <end position="963"/>
    </location>
</feature>
<feature type="compositionally biased region" description="Acidic residues" evidence="9">
    <location>
        <begin position="1055"/>
        <end position="1066"/>
    </location>
</feature>
<evidence type="ECO:0000256" key="9">
    <source>
        <dbReference type="SAM" id="MobiDB-lite"/>
    </source>
</evidence>
<dbReference type="Pfam" id="PF03914">
    <property type="entry name" value="CBF"/>
    <property type="match status" value="1"/>
</dbReference>
<dbReference type="InterPro" id="IPR000195">
    <property type="entry name" value="Rab-GAP-TBC_dom"/>
</dbReference>